<dbReference type="EMBL" id="JAFBMS010000109">
    <property type="protein sequence ID" value="KAG9335788.1"/>
    <property type="molecule type" value="Genomic_DNA"/>
</dbReference>
<comment type="caution">
    <text evidence="1">The sequence shown here is derived from an EMBL/GenBank/DDBJ whole genome shotgun (WGS) entry which is preliminary data.</text>
</comment>
<dbReference type="Proteomes" id="UP000824540">
    <property type="component" value="Unassembled WGS sequence"/>
</dbReference>
<keyword evidence="2" id="KW-1185">Reference proteome</keyword>
<name>A0A8T2NDH7_9TELE</name>
<evidence type="ECO:0000313" key="2">
    <source>
        <dbReference type="Proteomes" id="UP000824540"/>
    </source>
</evidence>
<proteinExistence type="predicted"/>
<sequence>MTLTSLTTSQPIRSQALSSPLCLPYFLTVHWAALSVRCDSPLGLGSACECTVPRTRPPCCIVACPCRLINANAVIYPTLKLKGFGSILRLSPVQSSSEPSVCTMCRCTWQQTTGAPHLFTLLHERCTQVTSHTCSPSRQVTPVPFKALYIR</sequence>
<reference evidence="1" key="1">
    <citation type="thesis" date="2021" institute="BYU ScholarsArchive" country="Provo, UT, USA">
        <title>Applications of and Algorithms for Genome Assembly and Genomic Analyses with an Emphasis on Marine Teleosts.</title>
        <authorList>
            <person name="Pickett B.D."/>
        </authorList>
    </citation>
    <scope>NUCLEOTIDE SEQUENCE</scope>
    <source>
        <strain evidence="1">HI-2016</strain>
    </source>
</reference>
<organism evidence="1 2">
    <name type="scientific">Albula glossodonta</name>
    <name type="common">roundjaw bonefish</name>
    <dbReference type="NCBI Taxonomy" id="121402"/>
    <lineage>
        <taxon>Eukaryota</taxon>
        <taxon>Metazoa</taxon>
        <taxon>Chordata</taxon>
        <taxon>Craniata</taxon>
        <taxon>Vertebrata</taxon>
        <taxon>Euteleostomi</taxon>
        <taxon>Actinopterygii</taxon>
        <taxon>Neopterygii</taxon>
        <taxon>Teleostei</taxon>
        <taxon>Albuliformes</taxon>
        <taxon>Albulidae</taxon>
        <taxon>Albula</taxon>
    </lineage>
</organism>
<evidence type="ECO:0000313" key="1">
    <source>
        <dbReference type="EMBL" id="KAG9335788.1"/>
    </source>
</evidence>
<gene>
    <name evidence="1" type="ORF">JZ751_003620</name>
</gene>
<dbReference type="AlphaFoldDB" id="A0A8T2NDH7"/>
<accession>A0A8T2NDH7</accession>
<protein>
    <submittedName>
        <fullName evidence="1">Uncharacterized protein</fullName>
    </submittedName>
</protein>